<dbReference type="CDD" id="cd07185">
    <property type="entry name" value="OmpA_C-like"/>
    <property type="match status" value="1"/>
</dbReference>
<evidence type="ECO:0000259" key="7">
    <source>
        <dbReference type="PROSITE" id="PS51123"/>
    </source>
</evidence>
<dbReference type="Gene3D" id="3.30.1330.60">
    <property type="entry name" value="OmpA-like domain"/>
    <property type="match status" value="1"/>
</dbReference>
<dbReference type="InterPro" id="IPR036737">
    <property type="entry name" value="OmpA-like_sf"/>
</dbReference>
<feature type="chain" id="PRO_5030744179" evidence="6">
    <location>
        <begin position="18"/>
        <end position="195"/>
    </location>
</feature>
<evidence type="ECO:0000256" key="5">
    <source>
        <dbReference type="SAM" id="MobiDB-lite"/>
    </source>
</evidence>
<evidence type="ECO:0000256" key="3">
    <source>
        <dbReference type="ARBA" id="ARBA00023237"/>
    </source>
</evidence>
<evidence type="ECO:0000256" key="1">
    <source>
        <dbReference type="ARBA" id="ARBA00004442"/>
    </source>
</evidence>
<dbReference type="PROSITE" id="PS51257">
    <property type="entry name" value="PROKAR_LIPOPROTEIN"/>
    <property type="match status" value="1"/>
</dbReference>
<feature type="signal peptide" evidence="6">
    <location>
        <begin position="1"/>
        <end position="17"/>
    </location>
</feature>
<feature type="domain" description="OmpA-like" evidence="7">
    <location>
        <begin position="80"/>
        <end position="195"/>
    </location>
</feature>
<evidence type="ECO:0000256" key="6">
    <source>
        <dbReference type="SAM" id="SignalP"/>
    </source>
</evidence>
<dbReference type="PANTHER" id="PTHR30329:SF21">
    <property type="entry name" value="LIPOPROTEIN YIAD-RELATED"/>
    <property type="match status" value="1"/>
</dbReference>
<keyword evidence="9" id="KW-1185">Reference proteome</keyword>
<dbReference type="RefSeq" id="WP_185659068.1">
    <property type="nucleotide sequence ID" value="NZ_CAWPOO010000006.1"/>
</dbReference>
<proteinExistence type="predicted"/>
<evidence type="ECO:0000256" key="2">
    <source>
        <dbReference type="ARBA" id="ARBA00023136"/>
    </source>
</evidence>
<organism evidence="8 9">
    <name type="scientific">Pelagicoccus albus</name>
    <dbReference type="NCBI Taxonomy" id="415222"/>
    <lineage>
        <taxon>Bacteria</taxon>
        <taxon>Pseudomonadati</taxon>
        <taxon>Verrucomicrobiota</taxon>
        <taxon>Opitutia</taxon>
        <taxon>Puniceicoccales</taxon>
        <taxon>Pelagicoccaceae</taxon>
        <taxon>Pelagicoccus</taxon>
    </lineage>
</organism>
<dbReference type="PRINTS" id="PR01021">
    <property type="entry name" value="OMPADOMAIN"/>
</dbReference>
<accession>A0A7X1E6X6</accession>
<sequence length="195" mass="20987">MFKKIVLIATASLVALAFSGCSKKPRRPNPLDTVMGQGYGSGPANQGSQDDFNPISLEGDGAMLESRFQGFDGMSSEDILASAERGVLETVYFQFDSSSIAPAERAKLDAAAQYLSANPSAFLVLEGHCDWRGTQEYNLALGERRAKSALDYLVTLGVSQSRLQTLSQGDLQAIEGASSAQMTQDRKVEILVIRN</sequence>
<feature type="region of interest" description="Disordered" evidence="5">
    <location>
        <begin position="27"/>
        <end position="51"/>
    </location>
</feature>
<comment type="caution">
    <text evidence="8">The sequence shown here is derived from an EMBL/GenBank/DDBJ whole genome shotgun (WGS) entry which is preliminary data.</text>
</comment>
<dbReference type="InterPro" id="IPR006664">
    <property type="entry name" value="OMP_bac"/>
</dbReference>
<dbReference type="SUPFAM" id="SSF103088">
    <property type="entry name" value="OmpA-like"/>
    <property type="match status" value="1"/>
</dbReference>
<dbReference type="InterPro" id="IPR050330">
    <property type="entry name" value="Bact_OuterMem_StrucFunc"/>
</dbReference>
<dbReference type="PANTHER" id="PTHR30329">
    <property type="entry name" value="STATOR ELEMENT OF FLAGELLAR MOTOR COMPLEX"/>
    <property type="match status" value="1"/>
</dbReference>
<reference evidence="8 9" key="1">
    <citation type="submission" date="2020-07" db="EMBL/GenBank/DDBJ databases">
        <authorList>
            <person name="Feng X."/>
        </authorList>
    </citation>
    <scope>NUCLEOTIDE SEQUENCE [LARGE SCALE GENOMIC DNA]</scope>
    <source>
        <strain evidence="8 9">JCM23202</strain>
    </source>
</reference>
<evidence type="ECO:0000313" key="9">
    <source>
        <dbReference type="Proteomes" id="UP000526501"/>
    </source>
</evidence>
<name>A0A7X1E6X6_9BACT</name>
<dbReference type="AlphaFoldDB" id="A0A7X1E6X6"/>
<gene>
    <name evidence="8" type="ORF">H5P27_03900</name>
</gene>
<dbReference type="Pfam" id="PF00691">
    <property type="entry name" value="OmpA"/>
    <property type="match status" value="1"/>
</dbReference>
<keyword evidence="2 4" id="KW-0472">Membrane</keyword>
<evidence type="ECO:0000313" key="8">
    <source>
        <dbReference type="EMBL" id="MBC2605180.1"/>
    </source>
</evidence>
<protein>
    <submittedName>
        <fullName evidence="8">OmpA family protein</fullName>
    </submittedName>
</protein>
<comment type="subcellular location">
    <subcellularLocation>
        <location evidence="1">Cell outer membrane</location>
    </subcellularLocation>
</comment>
<dbReference type="EMBL" id="JACHVC010000006">
    <property type="protein sequence ID" value="MBC2605180.1"/>
    <property type="molecule type" value="Genomic_DNA"/>
</dbReference>
<dbReference type="InterPro" id="IPR006665">
    <property type="entry name" value="OmpA-like"/>
</dbReference>
<dbReference type="Proteomes" id="UP000526501">
    <property type="component" value="Unassembled WGS sequence"/>
</dbReference>
<keyword evidence="3" id="KW-0998">Cell outer membrane</keyword>
<dbReference type="GO" id="GO:0009279">
    <property type="term" value="C:cell outer membrane"/>
    <property type="evidence" value="ECO:0007669"/>
    <property type="project" value="UniProtKB-SubCell"/>
</dbReference>
<evidence type="ECO:0000256" key="4">
    <source>
        <dbReference type="PROSITE-ProRule" id="PRU00473"/>
    </source>
</evidence>
<keyword evidence="6" id="KW-0732">Signal</keyword>
<dbReference type="PROSITE" id="PS51123">
    <property type="entry name" value="OMPA_2"/>
    <property type="match status" value="1"/>
</dbReference>